<dbReference type="PANTHER" id="PTHR30435:SF19">
    <property type="entry name" value="FLAGELLAR BASAL-BODY ROD PROTEIN FLGG"/>
    <property type="match status" value="1"/>
</dbReference>
<dbReference type="HOGENOM" id="CLU_013687_0_0_9"/>
<dbReference type="RefSeq" id="WP_010077306.1">
    <property type="nucleotide sequence ID" value="NC_014393.1"/>
</dbReference>
<keyword evidence="7" id="KW-1185">Reference proteome</keyword>
<dbReference type="Pfam" id="PF00460">
    <property type="entry name" value="Flg_bb_rod"/>
    <property type="match status" value="1"/>
</dbReference>
<dbReference type="SUPFAM" id="SSF117143">
    <property type="entry name" value="Flagellar hook protein flgE"/>
    <property type="match status" value="1"/>
</dbReference>
<dbReference type="GO" id="GO:0071978">
    <property type="term" value="P:bacterial-type flagellum-dependent swarming motility"/>
    <property type="evidence" value="ECO:0007669"/>
    <property type="project" value="TreeGrafter"/>
</dbReference>
<feature type="domain" description="Flagellar basal-body/hook protein C-terminal" evidence="4">
    <location>
        <begin position="205"/>
        <end position="249"/>
    </location>
</feature>
<dbReference type="GO" id="GO:0030694">
    <property type="term" value="C:bacterial-type flagellum basal body, rod"/>
    <property type="evidence" value="ECO:0007669"/>
    <property type="project" value="InterPro"/>
</dbReference>
<evidence type="ECO:0000259" key="5">
    <source>
        <dbReference type="Pfam" id="PF22692"/>
    </source>
</evidence>
<dbReference type="Proteomes" id="UP000002730">
    <property type="component" value="Chromosome"/>
</dbReference>
<feature type="domain" description="Flagellar hook protein FlgE/F/G-like D1" evidence="5">
    <location>
        <begin position="96"/>
        <end position="158"/>
    </location>
</feature>
<dbReference type="NCBIfam" id="TIGR02490">
    <property type="entry name" value="flgF"/>
    <property type="match status" value="1"/>
</dbReference>
<evidence type="ECO:0000313" key="6">
    <source>
        <dbReference type="EMBL" id="ADL51482.1"/>
    </source>
</evidence>
<dbReference type="InterPro" id="IPR010930">
    <property type="entry name" value="Flg_bb/hook_C_dom"/>
</dbReference>
<evidence type="ECO:0000259" key="4">
    <source>
        <dbReference type="Pfam" id="PF06429"/>
    </source>
</evidence>
<keyword evidence="2" id="KW-0975">Bacterial flagellum</keyword>
<dbReference type="PANTHER" id="PTHR30435">
    <property type="entry name" value="FLAGELLAR PROTEIN"/>
    <property type="match status" value="1"/>
</dbReference>
<dbReference type="KEGG" id="ccb:Clocel_1738"/>
<evidence type="ECO:0000256" key="2">
    <source>
        <dbReference type="RuleBase" id="RU362116"/>
    </source>
</evidence>
<dbReference type="InterPro" id="IPR053967">
    <property type="entry name" value="LlgE_F_G-like_D1"/>
</dbReference>
<dbReference type="STRING" id="573061.Clocel_1738"/>
<organism evidence="6 7">
    <name type="scientific">Clostridium cellulovorans (strain ATCC 35296 / DSM 3052 / OCM 3 / 743B)</name>
    <dbReference type="NCBI Taxonomy" id="573061"/>
    <lineage>
        <taxon>Bacteria</taxon>
        <taxon>Bacillati</taxon>
        <taxon>Bacillota</taxon>
        <taxon>Clostridia</taxon>
        <taxon>Eubacteriales</taxon>
        <taxon>Clostridiaceae</taxon>
        <taxon>Clostridium</taxon>
    </lineage>
</organism>
<name>D9SKI6_CLOC7</name>
<accession>D9SKI6</accession>
<dbReference type="AlphaFoldDB" id="D9SKI6"/>
<comment type="similarity">
    <text evidence="1 2">Belongs to the flagella basal body rod proteins family.</text>
</comment>
<evidence type="ECO:0000259" key="3">
    <source>
        <dbReference type="Pfam" id="PF00460"/>
    </source>
</evidence>
<dbReference type="OrthoDB" id="9800375at2"/>
<dbReference type="InterPro" id="IPR020013">
    <property type="entry name" value="Flagellar_FlgE/F/G"/>
</dbReference>
<dbReference type="EMBL" id="CP002160">
    <property type="protein sequence ID" value="ADL51482.1"/>
    <property type="molecule type" value="Genomic_DNA"/>
</dbReference>
<dbReference type="eggNOG" id="COG4786">
    <property type="taxonomic scope" value="Bacteria"/>
</dbReference>
<proteinExistence type="inferred from homology"/>
<sequence length="254" mass="27929">MIRALYTSLSGMISKEARMNSISNNLANANTVGYKSDDLILKSFDQVLLENRGKKNGEAHVRNELGGLSLGVELDETYTDYNQGTLESTDSQTDLAILGDGFFTVERNGNKFYTRDGNFSVDPQGYMVNSKGDYLLGNNGNRIYVANGKIDVKDNGVLTVDNGNTKVAYNLDVVDFADKNTLVRNGDNLYSGGNPTAATKFNVKQRALEKSNVNVVNGMIEMMSVYREFETNQKVIQTLDETLGKSVNQLGSVR</sequence>
<comment type="subcellular location">
    <subcellularLocation>
        <location evidence="2">Bacterial flagellum basal body</location>
    </subcellularLocation>
</comment>
<dbReference type="Pfam" id="PF22692">
    <property type="entry name" value="LlgE_F_G_D1"/>
    <property type="match status" value="1"/>
</dbReference>
<dbReference type="NCBIfam" id="TIGR03506">
    <property type="entry name" value="FlgEFG_subfam"/>
    <property type="match status" value="1"/>
</dbReference>
<dbReference type="InterPro" id="IPR037925">
    <property type="entry name" value="FlgE/F/G-like"/>
</dbReference>
<dbReference type="PROSITE" id="PS00588">
    <property type="entry name" value="FLAGELLA_BB_ROD"/>
    <property type="match status" value="1"/>
</dbReference>
<feature type="domain" description="Flagellar basal body rod protein N-terminal" evidence="3">
    <location>
        <begin position="5"/>
        <end position="35"/>
    </location>
</feature>
<dbReference type="InterPro" id="IPR019776">
    <property type="entry name" value="Flagellar_basal_body_rod_CS"/>
</dbReference>
<reference evidence="6 7" key="1">
    <citation type="submission" date="2010-08" db="EMBL/GenBank/DDBJ databases">
        <title>Complete sequence of Clostridium cellulovorans 743B.</title>
        <authorList>
            <consortium name="US DOE Joint Genome Institute"/>
            <person name="Lucas S."/>
            <person name="Copeland A."/>
            <person name="Lapidus A."/>
            <person name="Cheng J.-F."/>
            <person name="Bruce D."/>
            <person name="Goodwin L."/>
            <person name="Pitluck S."/>
            <person name="Chertkov O."/>
            <person name="Detter J.C."/>
            <person name="Han C."/>
            <person name="Tapia R."/>
            <person name="Land M."/>
            <person name="Hauser L."/>
            <person name="Chang Y.-J."/>
            <person name="Jeffries C."/>
            <person name="Kyrpides N."/>
            <person name="Ivanova N."/>
            <person name="Mikhailova N."/>
            <person name="Hemme C.L."/>
            <person name="Woyke T."/>
        </authorList>
    </citation>
    <scope>NUCLEOTIDE SEQUENCE [LARGE SCALE GENOMIC DNA]</scope>
    <source>
        <strain evidence="7">ATCC 35296 / DSM 3052 / OCM 3 / 743B</strain>
    </source>
</reference>
<dbReference type="InterPro" id="IPR001444">
    <property type="entry name" value="Flag_bb_rod_N"/>
</dbReference>
<evidence type="ECO:0000313" key="7">
    <source>
        <dbReference type="Proteomes" id="UP000002730"/>
    </source>
</evidence>
<gene>
    <name evidence="6" type="ordered locus">Clocel_1738</name>
</gene>
<protein>
    <submittedName>
        <fullName evidence="6">Fagellar hook-basal body protein</fullName>
    </submittedName>
</protein>
<evidence type="ECO:0000256" key="1">
    <source>
        <dbReference type="ARBA" id="ARBA00009677"/>
    </source>
</evidence>
<dbReference type="Pfam" id="PF06429">
    <property type="entry name" value="Flg_bbr_C"/>
    <property type="match status" value="1"/>
</dbReference>
<dbReference type="InterPro" id="IPR012836">
    <property type="entry name" value="FlgF"/>
</dbReference>